<proteinExistence type="predicted"/>
<dbReference type="PANTHER" id="PTHR28152">
    <property type="entry name" value="HYDROXYACYL-THIOESTER DEHYDRATASE TYPE 2, MITOCHONDRIAL"/>
    <property type="match status" value="1"/>
</dbReference>
<protein>
    <recommendedName>
        <fullName evidence="3">MaoC-like domain-containing protein</fullName>
    </recommendedName>
</protein>
<gene>
    <name evidence="1" type="ORF">HG536_0E02990</name>
</gene>
<sequence length="268" mass="30816">MNEVVKDVINPHHLEKFSGLIRGRIPGKLSSHSLAIGDHLLFFNALNRTIGRDGYFDHQSPKNLLKDPRYEYLRRVWAKGQIELLRPLSLGQEYACRESLKFIKRIRGDHYVCLERLIVGSNGESLLRELRTLAYTNSPPRTRNATETAVRNGASLGTFTFRDLDIIIYGQLSCNPHRIHWDRRYSQAVEGYRDIIVQGPFALQVLLKFAEDAIGSSITKVEYRNYNYIYPDTEVEVNLLPGQGQYRVCMNDARRPEVMFVQAVVSCQ</sequence>
<evidence type="ECO:0000313" key="1">
    <source>
        <dbReference type="EMBL" id="QLL33388.1"/>
    </source>
</evidence>
<evidence type="ECO:0000313" key="2">
    <source>
        <dbReference type="Proteomes" id="UP000515788"/>
    </source>
</evidence>
<dbReference type="Proteomes" id="UP000515788">
    <property type="component" value="Chromosome 5"/>
</dbReference>
<dbReference type="AlphaFoldDB" id="A0A7G3ZIQ2"/>
<dbReference type="SUPFAM" id="SSF54637">
    <property type="entry name" value="Thioesterase/thiol ester dehydrase-isomerase"/>
    <property type="match status" value="1"/>
</dbReference>
<dbReference type="RefSeq" id="XP_037140062.1">
    <property type="nucleotide sequence ID" value="XM_037284166.1"/>
</dbReference>
<keyword evidence="2" id="KW-1185">Reference proteome</keyword>
<dbReference type="OrthoDB" id="3257538at2759"/>
<dbReference type="GO" id="GO:0019171">
    <property type="term" value="F:(3R)-hydroxyacyl-[acyl-carrier-protein] dehydratase activity"/>
    <property type="evidence" value="ECO:0007669"/>
    <property type="project" value="InterPro"/>
</dbReference>
<name>A0A7G3ZIQ2_9SACH</name>
<accession>A0A7G3ZIQ2</accession>
<dbReference type="GO" id="GO:0005739">
    <property type="term" value="C:mitochondrion"/>
    <property type="evidence" value="ECO:0007669"/>
    <property type="project" value="InterPro"/>
</dbReference>
<dbReference type="InterPro" id="IPR029069">
    <property type="entry name" value="HotDog_dom_sf"/>
</dbReference>
<dbReference type="InterPro" id="IPR026223">
    <property type="entry name" value="Htd2"/>
</dbReference>
<dbReference type="GO" id="GO:0006633">
    <property type="term" value="P:fatty acid biosynthetic process"/>
    <property type="evidence" value="ECO:0007669"/>
    <property type="project" value="InterPro"/>
</dbReference>
<dbReference type="PRINTS" id="PR02096">
    <property type="entry name" value="HTDHYDRTASE2"/>
</dbReference>
<dbReference type="GeneID" id="59326584"/>
<dbReference type="PANTHER" id="PTHR28152:SF1">
    <property type="entry name" value="HYDROXYACYL-THIOESTER DEHYDRATASE TYPE 2, MITOCHONDRIAL"/>
    <property type="match status" value="1"/>
</dbReference>
<reference evidence="1 2" key="1">
    <citation type="submission" date="2020-06" db="EMBL/GenBank/DDBJ databases">
        <title>The yeast mating-type switching endonuclease HO is a domesticated member of an unorthodox homing genetic element family.</title>
        <authorList>
            <person name="Coughlan A.Y."/>
            <person name="Lombardi L."/>
            <person name="Braun-Galleani S."/>
            <person name="Martos A.R."/>
            <person name="Galeote V."/>
            <person name="Bigey F."/>
            <person name="Dequin S."/>
            <person name="Byrne K.P."/>
            <person name="Wolfe K.H."/>
        </authorList>
    </citation>
    <scope>NUCLEOTIDE SEQUENCE [LARGE SCALE GENOMIC DNA]</scope>
    <source>
        <strain evidence="1 2">CBS764</strain>
    </source>
</reference>
<dbReference type="KEGG" id="tgb:HG536_0E02990"/>
<organism evidence="1 2">
    <name type="scientific">Torulaspora globosa</name>
    <dbReference type="NCBI Taxonomy" id="48254"/>
    <lineage>
        <taxon>Eukaryota</taxon>
        <taxon>Fungi</taxon>
        <taxon>Dikarya</taxon>
        <taxon>Ascomycota</taxon>
        <taxon>Saccharomycotina</taxon>
        <taxon>Saccharomycetes</taxon>
        <taxon>Saccharomycetales</taxon>
        <taxon>Saccharomycetaceae</taxon>
        <taxon>Torulaspora</taxon>
    </lineage>
</organism>
<dbReference type="EMBL" id="CP059250">
    <property type="protein sequence ID" value="QLL33388.1"/>
    <property type="molecule type" value="Genomic_DNA"/>
</dbReference>
<dbReference type="Gene3D" id="3.10.129.10">
    <property type="entry name" value="Hotdog Thioesterase"/>
    <property type="match status" value="1"/>
</dbReference>
<dbReference type="InterPro" id="IPR052741">
    <property type="entry name" value="Mitochondrial_HTD2"/>
</dbReference>
<evidence type="ECO:0008006" key="3">
    <source>
        <dbReference type="Google" id="ProtNLM"/>
    </source>
</evidence>